<accession>A0A7H9AL11</accession>
<name>A0A7H9AL11_9FLAO</name>
<dbReference type="Gene3D" id="1.10.760.10">
    <property type="entry name" value="Cytochrome c-like domain"/>
    <property type="match status" value="1"/>
</dbReference>
<keyword evidence="1" id="KW-0812">Transmembrane</keyword>
<dbReference type="GO" id="GO:0009055">
    <property type="term" value="F:electron transfer activity"/>
    <property type="evidence" value="ECO:0007669"/>
    <property type="project" value="InterPro"/>
</dbReference>
<proteinExistence type="predicted"/>
<dbReference type="AlphaFoldDB" id="A0A7H9AL11"/>
<reference evidence="2 3" key="1">
    <citation type="journal article" date="2006" name="Int. J. Syst. Evol. Microbiol.">
        <title>Costertonia aggregata gen. nov., sp. nov., a mesophilic marine bacterium of the family Flavobacteriaceae, isolated from a mature biofilm.</title>
        <authorList>
            <person name="Kwon K.K."/>
            <person name="Lee Y.K."/>
            <person name="Lee H.K."/>
        </authorList>
    </citation>
    <scope>NUCLEOTIDE SEQUENCE [LARGE SCALE GENOMIC DNA]</scope>
    <source>
        <strain evidence="2 3">KCCM 42265</strain>
    </source>
</reference>
<protein>
    <submittedName>
        <fullName evidence="2">Monoheme cytochrome C</fullName>
    </submittedName>
</protein>
<dbReference type="KEGG" id="cagg:HYG79_01310"/>
<gene>
    <name evidence="2" type="ORF">HYG79_01310</name>
</gene>
<keyword evidence="1" id="KW-0472">Membrane</keyword>
<evidence type="ECO:0000313" key="3">
    <source>
        <dbReference type="Proteomes" id="UP000509302"/>
    </source>
</evidence>
<dbReference type="SUPFAM" id="SSF46626">
    <property type="entry name" value="Cytochrome c"/>
    <property type="match status" value="1"/>
</dbReference>
<keyword evidence="1" id="KW-1133">Transmembrane helix</keyword>
<dbReference type="GO" id="GO:0020037">
    <property type="term" value="F:heme binding"/>
    <property type="evidence" value="ECO:0007669"/>
    <property type="project" value="InterPro"/>
</dbReference>
<keyword evidence="3" id="KW-1185">Reference proteome</keyword>
<evidence type="ECO:0000256" key="1">
    <source>
        <dbReference type="SAM" id="Phobius"/>
    </source>
</evidence>
<dbReference type="EMBL" id="CP058595">
    <property type="protein sequence ID" value="QLG44043.1"/>
    <property type="molecule type" value="Genomic_DNA"/>
</dbReference>
<feature type="transmembrane region" description="Helical" evidence="1">
    <location>
        <begin position="15"/>
        <end position="36"/>
    </location>
</feature>
<organism evidence="2 3">
    <name type="scientific">Costertonia aggregata</name>
    <dbReference type="NCBI Taxonomy" id="343403"/>
    <lineage>
        <taxon>Bacteria</taxon>
        <taxon>Pseudomonadati</taxon>
        <taxon>Bacteroidota</taxon>
        <taxon>Flavobacteriia</taxon>
        <taxon>Flavobacteriales</taxon>
        <taxon>Flavobacteriaceae</taxon>
        <taxon>Costertonia</taxon>
    </lineage>
</organism>
<dbReference type="InterPro" id="IPR036909">
    <property type="entry name" value="Cyt_c-like_dom_sf"/>
</dbReference>
<sequence>MGIEQKQGKTIRGMYRTIIVISTLIIIIAIIGLYFFNNEESNSNDESYVDISDQNRDKIENGIHLRTGLIANKGLTTVINNCTSCHSAELIIQNRLTRDGWAQTIDWMQETQNLWDLGENEEIIIDYLVTNYPIRKKGRRSVLKNVEWYTLNK</sequence>
<dbReference type="RefSeq" id="WP_179240379.1">
    <property type="nucleotide sequence ID" value="NZ_CP058595.1"/>
</dbReference>
<evidence type="ECO:0000313" key="2">
    <source>
        <dbReference type="EMBL" id="QLG44043.1"/>
    </source>
</evidence>
<dbReference type="Proteomes" id="UP000509302">
    <property type="component" value="Chromosome"/>
</dbReference>